<dbReference type="InterPro" id="IPR036822">
    <property type="entry name" value="CutC-like_dom_sf"/>
</dbReference>
<gene>
    <name evidence="2" type="primary">cutC</name>
    <name evidence="3" type="ORF">G9H71_07835</name>
</gene>
<sequence length="248" mass="24940">MHVVTEVCLDDVDGVVLSESVGADRVELCAGLVEGGTTPSIGTVAAVLARVSRIGVQVMIRPRGGGFAYSPAEVDVMLADIAAVRALPVPPGVAVGFVLGALTPDGALDEPVLARLVEACGGAPVTMHKAFDTLADLPDALERLVGLGFTRVLTSGGARTCAEGAPMLAALVEQAAGRIGVLAGGGVRAHNVAELVRRTGVQEVHFRASVPVAPAASASGVSYETGPRLVTAAGPVRDVLAALERDGG</sequence>
<dbReference type="Gene3D" id="3.20.20.380">
    <property type="entry name" value="Copper homeostasis (CutC) domain"/>
    <property type="match status" value="1"/>
</dbReference>
<evidence type="ECO:0000313" key="3">
    <source>
        <dbReference type="EMBL" id="NHC13689.1"/>
    </source>
</evidence>
<comment type="caution">
    <text evidence="3">The sequence shown here is derived from an EMBL/GenBank/DDBJ whole genome shotgun (WGS) entry which is preliminary data.</text>
</comment>
<dbReference type="PANTHER" id="PTHR12598:SF0">
    <property type="entry name" value="COPPER HOMEOSTASIS PROTEIN CUTC HOMOLOG"/>
    <property type="match status" value="1"/>
</dbReference>
<proteinExistence type="inferred from homology"/>
<reference evidence="3 4" key="1">
    <citation type="submission" date="2020-03" db="EMBL/GenBank/DDBJ databases">
        <title>Two novel Motilibacter sp.</title>
        <authorList>
            <person name="Liu S."/>
        </authorList>
    </citation>
    <scope>NUCLEOTIDE SEQUENCE [LARGE SCALE GENOMIC DNA]</scope>
    <source>
        <strain evidence="3 4">E257</strain>
    </source>
</reference>
<comment type="caution">
    <text evidence="2">Once thought to be involved in copper homeostasis, experiments in E.coli have shown this is not the case.</text>
</comment>
<keyword evidence="2" id="KW-0963">Cytoplasm</keyword>
<organism evidence="3 4">
    <name type="scientific">Motilibacter deserti</name>
    <dbReference type="NCBI Taxonomy" id="2714956"/>
    <lineage>
        <taxon>Bacteria</taxon>
        <taxon>Bacillati</taxon>
        <taxon>Actinomycetota</taxon>
        <taxon>Actinomycetes</taxon>
        <taxon>Motilibacterales</taxon>
        <taxon>Motilibacteraceae</taxon>
        <taxon>Motilibacter</taxon>
    </lineage>
</organism>
<name>A0ABX0GV51_9ACTN</name>
<accession>A0ABX0GV51</accession>
<evidence type="ECO:0000256" key="2">
    <source>
        <dbReference type="HAMAP-Rule" id="MF_00795"/>
    </source>
</evidence>
<keyword evidence="4" id="KW-1185">Reference proteome</keyword>
<dbReference type="EMBL" id="JAANNP010000002">
    <property type="protein sequence ID" value="NHC13689.1"/>
    <property type="molecule type" value="Genomic_DNA"/>
</dbReference>
<dbReference type="HAMAP" id="MF_00795">
    <property type="entry name" value="CutC"/>
    <property type="match status" value="1"/>
</dbReference>
<dbReference type="PANTHER" id="PTHR12598">
    <property type="entry name" value="COPPER HOMEOSTASIS PROTEIN CUTC"/>
    <property type="match status" value="1"/>
</dbReference>
<dbReference type="SUPFAM" id="SSF110395">
    <property type="entry name" value="CutC-like"/>
    <property type="match status" value="1"/>
</dbReference>
<dbReference type="Pfam" id="PF03932">
    <property type="entry name" value="CutC"/>
    <property type="match status" value="1"/>
</dbReference>
<comment type="subcellular location">
    <subcellularLocation>
        <location evidence="2">Cytoplasm</location>
    </subcellularLocation>
</comment>
<evidence type="ECO:0000313" key="4">
    <source>
        <dbReference type="Proteomes" id="UP000800981"/>
    </source>
</evidence>
<dbReference type="RefSeq" id="WP_166280362.1">
    <property type="nucleotide sequence ID" value="NZ_JAANNP010000002.1"/>
</dbReference>
<protein>
    <recommendedName>
        <fullName evidence="2">PF03932 family protein CutC</fullName>
    </recommendedName>
</protein>
<dbReference type="InterPro" id="IPR005627">
    <property type="entry name" value="CutC-like"/>
</dbReference>
<comment type="similarity">
    <text evidence="1 2">Belongs to the CutC family.</text>
</comment>
<dbReference type="Proteomes" id="UP000800981">
    <property type="component" value="Unassembled WGS sequence"/>
</dbReference>
<evidence type="ECO:0000256" key="1">
    <source>
        <dbReference type="ARBA" id="ARBA00007768"/>
    </source>
</evidence>